<dbReference type="EMBL" id="MDYM01000003">
    <property type="protein sequence ID" value="OQD68257.1"/>
    <property type="molecule type" value="Genomic_DNA"/>
</dbReference>
<dbReference type="InterPro" id="IPR000727">
    <property type="entry name" value="T_SNARE_dom"/>
</dbReference>
<reference evidence="12" key="1">
    <citation type="journal article" date="2017" name="Nat. Microbiol.">
        <title>Global analysis of biosynthetic gene clusters reveals vast potential of secondary metabolite production in Penicillium species.</title>
        <authorList>
            <person name="Nielsen J.C."/>
            <person name="Grijseels S."/>
            <person name="Prigent S."/>
            <person name="Ji B."/>
            <person name="Dainat J."/>
            <person name="Nielsen K.F."/>
            <person name="Frisvad J.C."/>
            <person name="Workman M."/>
            <person name="Nielsen J."/>
        </authorList>
    </citation>
    <scope>NUCLEOTIDE SEQUENCE [LARGE SCALE GENOMIC DNA]</scope>
    <source>
        <strain evidence="12">IBT 4502</strain>
    </source>
</reference>
<evidence type="ECO:0000256" key="1">
    <source>
        <dbReference type="ARBA" id="ARBA00004211"/>
    </source>
</evidence>
<dbReference type="PROSITE" id="PS50192">
    <property type="entry name" value="T_SNARE"/>
    <property type="match status" value="1"/>
</dbReference>
<evidence type="ECO:0000256" key="3">
    <source>
        <dbReference type="ARBA" id="ARBA00022448"/>
    </source>
</evidence>
<evidence type="ECO:0000313" key="11">
    <source>
        <dbReference type="EMBL" id="OQD68257.1"/>
    </source>
</evidence>
<organism evidence="11 12">
    <name type="scientific">Penicillium polonicum</name>
    <dbReference type="NCBI Taxonomy" id="60169"/>
    <lineage>
        <taxon>Eukaryota</taxon>
        <taxon>Fungi</taxon>
        <taxon>Dikarya</taxon>
        <taxon>Ascomycota</taxon>
        <taxon>Pezizomycotina</taxon>
        <taxon>Eurotiomycetes</taxon>
        <taxon>Eurotiomycetidae</taxon>
        <taxon>Eurotiales</taxon>
        <taxon>Aspergillaceae</taxon>
        <taxon>Penicillium</taxon>
    </lineage>
</organism>
<keyword evidence="8" id="KW-0472">Membrane</keyword>
<dbReference type="STRING" id="60169.A0A1V6NUJ2"/>
<evidence type="ECO:0000256" key="4">
    <source>
        <dbReference type="ARBA" id="ARBA00022692"/>
    </source>
</evidence>
<comment type="similarity">
    <text evidence="2">Belongs to the syntaxin family.</text>
</comment>
<proteinExistence type="inferred from homology"/>
<evidence type="ECO:0000256" key="6">
    <source>
        <dbReference type="ARBA" id="ARBA00022989"/>
    </source>
</evidence>
<keyword evidence="7" id="KW-0175">Coiled coil</keyword>
<evidence type="ECO:0000256" key="8">
    <source>
        <dbReference type="ARBA" id="ARBA00023136"/>
    </source>
</evidence>
<keyword evidence="3" id="KW-0813">Transport</keyword>
<keyword evidence="6" id="KW-1133">Transmembrane helix</keyword>
<dbReference type="PANTHER" id="PTHR15959">
    <property type="entry name" value="SYNTAXIN-18"/>
    <property type="match status" value="1"/>
</dbReference>
<dbReference type="AlphaFoldDB" id="A0A1V6NUJ2"/>
<dbReference type="Gene3D" id="1.20.5.110">
    <property type="match status" value="1"/>
</dbReference>
<feature type="region of interest" description="Disordered" evidence="9">
    <location>
        <begin position="63"/>
        <end position="94"/>
    </location>
</feature>
<evidence type="ECO:0000259" key="10">
    <source>
        <dbReference type="PROSITE" id="PS50192"/>
    </source>
</evidence>
<dbReference type="Pfam" id="PF10496">
    <property type="entry name" value="Syntaxin-18_N"/>
    <property type="match status" value="1"/>
</dbReference>
<keyword evidence="5" id="KW-0653">Protein transport</keyword>
<dbReference type="GO" id="GO:0006890">
    <property type="term" value="P:retrograde vesicle-mediated transport, Golgi to endoplasmic reticulum"/>
    <property type="evidence" value="ECO:0007669"/>
    <property type="project" value="TreeGrafter"/>
</dbReference>
<comment type="caution">
    <text evidence="11">The sequence shown here is derived from an EMBL/GenBank/DDBJ whole genome shotgun (WGS) entry which is preliminary data.</text>
</comment>
<evidence type="ECO:0000313" key="12">
    <source>
        <dbReference type="Proteomes" id="UP000191408"/>
    </source>
</evidence>
<keyword evidence="4" id="KW-0812">Transmembrane</keyword>
<feature type="domain" description="T-SNARE coiled-coil homology" evidence="10">
    <location>
        <begin position="300"/>
        <end position="362"/>
    </location>
</feature>
<dbReference type="InterPro" id="IPR019529">
    <property type="entry name" value="Syntaxin-18_N"/>
</dbReference>
<dbReference type="PANTHER" id="PTHR15959:SF0">
    <property type="entry name" value="SYNTAXIN-18"/>
    <property type="match status" value="1"/>
</dbReference>
<dbReference type="Proteomes" id="UP000191408">
    <property type="component" value="Unassembled WGS sequence"/>
</dbReference>
<dbReference type="GO" id="GO:0031201">
    <property type="term" value="C:SNARE complex"/>
    <property type="evidence" value="ECO:0007669"/>
    <property type="project" value="TreeGrafter"/>
</dbReference>
<dbReference type="GO" id="GO:0015031">
    <property type="term" value="P:protein transport"/>
    <property type="evidence" value="ECO:0007669"/>
    <property type="project" value="UniProtKB-KW"/>
</dbReference>
<dbReference type="GO" id="GO:0005783">
    <property type="term" value="C:endoplasmic reticulum"/>
    <property type="evidence" value="ECO:0007669"/>
    <property type="project" value="TreeGrafter"/>
</dbReference>
<evidence type="ECO:0000256" key="2">
    <source>
        <dbReference type="ARBA" id="ARBA00009063"/>
    </source>
</evidence>
<gene>
    <name evidence="11" type="ORF">PENPOL_c003G06588</name>
</gene>
<protein>
    <recommendedName>
        <fullName evidence="10">t-SNARE coiled-coil homology domain-containing protein</fullName>
    </recommendedName>
</protein>
<dbReference type="SUPFAM" id="SSF58038">
    <property type="entry name" value="SNARE fusion complex"/>
    <property type="match status" value="1"/>
</dbReference>
<keyword evidence="12" id="KW-1185">Reference proteome</keyword>
<feature type="region of interest" description="Disordered" evidence="9">
    <location>
        <begin position="1"/>
        <end position="21"/>
    </location>
</feature>
<evidence type="ECO:0000256" key="9">
    <source>
        <dbReference type="SAM" id="MobiDB-lite"/>
    </source>
</evidence>
<feature type="compositionally biased region" description="Low complexity" evidence="9">
    <location>
        <begin position="68"/>
        <end position="88"/>
    </location>
</feature>
<name>A0A1V6NUJ2_PENPO</name>
<sequence length="390" mass="42251">MTDLTPTLNNLLSKQGSSIPQTRIPCTETADEFLKEAYRINSHIHSLLQYLQSIRHAYLSTQPQRRQNTITPNPKNAPPTANAQTNLTDPERDAVDTSTALLLRDLATSIANLSSAESLRQETSSTLLHKKYGHSAAGALLWRWAGGGGALDSSSADEGKSAEQIRAEESARSIATVRESVLWFLRRGLECAVGVQRRMVEKRIERVREKEKSVLYKVAAGKPAGGNGTGPRKGSISVSERTGAGAGAGGAGAGVGAGFFDPSFQAPDAAVLSEADTARIEAQLSPEQLQLFAEENDSMLRHYEDTLGKVQNAEKSLLEISSLQETLVSHLATQEEHISQLVSDVDTTQTNVGQGNRELKRATERRSTAQAVFWGTVGLCTWLVVWDLVF</sequence>
<comment type="subcellular location">
    <subcellularLocation>
        <location evidence="1">Membrane</location>
        <topology evidence="1">Single-pass type IV membrane protein</topology>
    </subcellularLocation>
</comment>
<accession>A0A1V6NUJ2</accession>
<evidence type="ECO:0000256" key="7">
    <source>
        <dbReference type="ARBA" id="ARBA00023054"/>
    </source>
</evidence>
<evidence type="ECO:0000256" key="5">
    <source>
        <dbReference type="ARBA" id="ARBA00022927"/>
    </source>
</evidence>
<dbReference type="OrthoDB" id="342981at2759"/>